<sequence length="68" mass="7564">MMILTNRPRGRPKKTGAPARPVYWQEVKGEPTQNNFRFVPPVGPGVIADLTHESSALDCLTTLRTPTF</sequence>
<dbReference type="AlphaFoldDB" id="A0AAV3YVY8"/>
<organism evidence="1 2">
    <name type="scientific">Plakobranchus ocellatus</name>
    <dbReference type="NCBI Taxonomy" id="259542"/>
    <lineage>
        <taxon>Eukaryota</taxon>
        <taxon>Metazoa</taxon>
        <taxon>Spiralia</taxon>
        <taxon>Lophotrochozoa</taxon>
        <taxon>Mollusca</taxon>
        <taxon>Gastropoda</taxon>
        <taxon>Heterobranchia</taxon>
        <taxon>Euthyneura</taxon>
        <taxon>Panpulmonata</taxon>
        <taxon>Sacoglossa</taxon>
        <taxon>Placobranchoidea</taxon>
        <taxon>Plakobranchidae</taxon>
        <taxon>Plakobranchus</taxon>
    </lineage>
</organism>
<gene>
    <name evidence="1" type="ORF">PoB_001375900</name>
</gene>
<evidence type="ECO:0000313" key="1">
    <source>
        <dbReference type="EMBL" id="GFN87253.1"/>
    </source>
</evidence>
<dbReference type="EMBL" id="BLXT01001679">
    <property type="protein sequence ID" value="GFN87253.1"/>
    <property type="molecule type" value="Genomic_DNA"/>
</dbReference>
<dbReference type="Proteomes" id="UP000735302">
    <property type="component" value="Unassembled WGS sequence"/>
</dbReference>
<protein>
    <submittedName>
        <fullName evidence="1">Uncharacterized protein</fullName>
    </submittedName>
</protein>
<keyword evidence="2" id="KW-1185">Reference proteome</keyword>
<name>A0AAV3YVY8_9GAST</name>
<comment type="caution">
    <text evidence="1">The sequence shown here is derived from an EMBL/GenBank/DDBJ whole genome shotgun (WGS) entry which is preliminary data.</text>
</comment>
<evidence type="ECO:0000313" key="2">
    <source>
        <dbReference type="Proteomes" id="UP000735302"/>
    </source>
</evidence>
<proteinExistence type="predicted"/>
<accession>A0AAV3YVY8</accession>
<reference evidence="1 2" key="1">
    <citation type="journal article" date="2021" name="Elife">
        <title>Chloroplast acquisition without the gene transfer in kleptoplastic sea slugs, Plakobranchus ocellatus.</title>
        <authorList>
            <person name="Maeda T."/>
            <person name="Takahashi S."/>
            <person name="Yoshida T."/>
            <person name="Shimamura S."/>
            <person name="Takaki Y."/>
            <person name="Nagai Y."/>
            <person name="Toyoda A."/>
            <person name="Suzuki Y."/>
            <person name="Arimoto A."/>
            <person name="Ishii H."/>
            <person name="Satoh N."/>
            <person name="Nishiyama T."/>
            <person name="Hasebe M."/>
            <person name="Maruyama T."/>
            <person name="Minagawa J."/>
            <person name="Obokata J."/>
            <person name="Shigenobu S."/>
        </authorList>
    </citation>
    <scope>NUCLEOTIDE SEQUENCE [LARGE SCALE GENOMIC DNA]</scope>
</reference>